<dbReference type="PANTHER" id="PTHR21266:SF60">
    <property type="entry name" value="3-KETOSTEROID-9-ALPHA-MONOOXYGENASE, OXYGENASE COMPONENT"/>
    <property type="match status" value="1"/>
</dbReference>
<evidence type="ECO:0000256" key="1">
    <source>
        <dbReference type="ARBA" id="ARBA00022714"/>
    </source>
</evidence>
<dbReference type="Proteomes" id="UP000254343">
    <property type="component" value="Unassembled WGS sequence"/>
</dbReference>
<dbReference type="Gene3D" id="2.102.10.10">
    <property type="entry name" value="Rieske [2Fe-2S] iron-sulphur domain"/>
    <property type="match status" value="1"/>
</dbReference>
<dbReference type="GO" id="GO:0051537">
    <property type="term" value="F:2 iron, 2 sulfur cluster binding"/>
    <property type="evidence" value="ECO:0007669"/>
    <property type="project" value="UniProtKB-KW"/>
</dbReference>
<evidence type="ECO:0000259" key="6">
    <source>
        <dbReference type="PROSITE" id="PS51296"/>
    </source>
</evidence>
<dbReference type="EMBL" id="UIGB01000001">
    <property type="protein sequence ID" value="SUU83897.1"/>
    <property type="molecule type" value="Genomic_DNA"/>
</dbReference>
<dbReference type="GO" id="GO:0016491">
    <property type="term" value="F:oxidoreductase activity"/>
    <property type="evidence" value="ECO:0007669"/>
    <property type="project" value="UniProtKB-KW"/>
</dbReference>
<evidence type="ECO:0000256" key="4">
    <source>
        <dbReference type="ARBA" id="ARBA00023004"/>
    </source>
</evidence>
<dbReference type="PANTHER" id="PTHR21266">
    <property type="entry name" value="IRON-SULFUR DOMAIN CONTAINING PROTEIN"/>
    <property type="match status" value="1"/>
</dbReference>
<gene>
    <name evidence="7" type="ORF">NCTC12722_01076</name>
</gene>
<dbReference type="SUPFAM" id="SSF50022">
    <property type="entry name" value="ISP domain"/>
    <property type="match status" value="1"/>
</dbReference>
<evidence type="ECO:0000256" key="3">
    <source>
        <dbReference type="ARBA" id="ARBA00023002"/>
    </source>
</evidence>
<dbReference type="GO" id="GO:0046872">
    <property type="term" value="F:metal ion binding"/>
    <property type="evidence" value="ECO:0007669"/>
    <property type="project" value="UniProtKB-KW"/>
</dbReference>
<keyword evidence="2" id="KW-0479">Metal-binding</keyword>
<dbReference type="InterPro" id="IPR050584">
    <property type="entry name" value="Cholesterol_7-desaturase"/>
</dbReference>
<sequence>MIETNLEGWYPVALERDIVPLRLARSKIGNKPLVLWRDDEDQIHVWIDRCPHRSVRLSAGRNFGAYLEGVYHGWRFGKDGRVMAVPAEGYSAKPDICVEVVAVSVQNGLVLANPSKQKALDAPKVDVKKNEILIRPMPIGAKQDIVCGSLSNWQGLRSIVTPTGEESCWVYGLMTPNSKEPASNGLRRINGRLNDLRKSLESSS</sequence>
<dbReference type="PROSITE" id="PS51296">
    <property type="entry name" value="RIESKE"/>
    <property type="match status" value="1"/>
</dbReference>
<evidence type="ECO:0000256" key="2">
    <source>
        <dbReference type="ARBA" id="ARBA00022723"/>
    </source>
</evidence>
<dbReference type="RefSeq" id="WP_002718676.1">
    <property type="nucleotide sequence ID" value="NZ_UFSI01000001.1"/>
</dbReference>
<reference evidence="7 8" key="1">
    <citation type="submission" date="2018-06" db="EMBL/GenBank/DDBJ databases">
        <authorList>
            <consortium name="Pathogen Informatics"/>
            <person name="Doyle S."/>
        </authorList>
    </citation>
    <scope>NUCLEOTIDE SEQUENCE [LARGE SCALE GENOMIC DNA]</scope>
    <source>
        <strain evidence="7 8">NCTC12722</strain>
    </source>
</reference>
<dbReference type="InterPro" id="IPR017941">
    <property type="entry name" value="Rieske_2Fe-2S"/>
</dbReference>
<evidence type="ECO:0000256" key="5">
    <source>
        <dbReference type="ARBA" id="ARBA00023014"/>
    </source>
</evidence>
<keyword evidence="5" id="KW-0411">Iron-sulfur</keyword>
<proteinExistence type="predicted"/>
<keyword evidence="4" id="KW-0408">Iron</keyword>
<evidence type="ECO:0000313" key="7">
    <source>
        <dbReference type="EMBL" id="SUU83897.1"/>
    </source>
</evidence>
<dbReference type="OrthoDB" id="9800776at2"/>
<keyword evidence="3" id="KW-0560">Oxidoreductase</keyword>
<keyword evidence="1" id="KW-0001">2Fe-2S</keyword>
<organism evidence="7 8">
    <name type="scientific">Afipia felis</name>
    <name type="common">Cat scratch disease bacillus</name>
    <dbReference type="NCBI Taxonomy" id="1035"/>
    <lineage>
        <taxon>Bacteria</taxon>
        <taxon>Pseudomonadati</taxon>
        <taxon>Pseudomonadota</taxon>
        <taxon>Alphaproteobacteria</taxon>
        <taxon>Hyphomicrobiales</taxon>
        <taxon>Nitrobacteraceae</taxon>
        <taxon>Afipia</taxon>
    </lineage>
</organism>
<dbReference type="InterPro" id="IPR036922">
    <property type="entry name" value="Rieske_2Fe-2S_sf"/>
</dbReference>
<dbReference type="Pfam" id="PF00355">
    <property type="entry name" value="Rieske"/>
    <property type="match status" value="1"/>
</dbReference>
<evidence type="ECO:0000313" key="8">
    <source>
        <dbReference type="Proteomes" id="UP000254343"/>
    </source>
</evidence>
<protein>
    <submittedName>
        <fullName evidence="7">Rieske [2Fe-2S] domain</fullName>
    </submittedName>
</protein>
<accession>A0A380W714</accession>
<feature type="domain" description="Rieske" evidence="6">
    <location>
        <begin position="9"/>
        <end position="112"/>
    </location>
</feature>
<name>A0A380W714_AFIFE</name>
<dbReference type="AlphaFoldDB" id="A0A380W714"/>